<dbReference type="InterPro" id="IPR007421">
    <property type="entry name" value="Schlafen_AlbA_2_dom"/>
</dbReference>
<comment type="caution">
    <text evidence="3">The sequence shown here is derived from an EMBL/GenBank/DDBJ whole genome shotgun (WGS) entry which is preliminary data.</text>
</comment>
<dbReference type="Pfam" id="PF19351">
    <property type="entry name" value="DUF5929"/>
    <property type="match status" value="1"/>
</dbReference>
<dbReference type="EMBL" id="JBHTKM010000063">
    <property type="protein sequence ID" value="MFD1017171.1"/>
    <property type="molecule type" value="Genomic_DNA"/>
</dbReference>
<keyword evidence="4" id="KW-1185">Reference proteome</keyword>
<accession>A0ABW3KUE7</accession>
<sequence>MINKRLLIKHLLAHNDENSFYDKKRKIEIGTKEGKGKFLKHICALSNSNPNNNSYIVIGVKDEDNKIIGVDFFDDSKIQNLINAYLSNPPIVQYENIPFPHLPDHKVVGLVTIRPIDSITSLKKNIWKYYGGSVFFRDGSMSMPKVFDIEIKDVNSKIVGAIENNAQNNIQLTLDGVFDFMNKRQDFNPKYMVFKEYFVLCWSGARKQINDETFYSRVDIELINERVLLFYSALDEVAISFTEDSFKIVEYVRLGLHNSFKYYKLEEKTIHFSENANYTIEAKLIFEPPQFDKKVLHHIYNANNSILKKLETNQGLKPSEEADLKDLAASYLICYLNGFENALTQLETAKPYIKNHSLKLYSAYKESIRILRKVKYN</sequence>
<feature type="domain" description="Schlafen AlbA-2" evidence="1">
    <location>
        <begin position="17"/>
        <end position="143"/>
    </location>
</feature>
<gene>
    <name evidence="3" type="ORF">ACFQ13_14685</name>
</gene>
<organism evidence="3 4">
    <name type="scientific">Winogradskyella rapida</name>
    <dbReference type="NCBI Taxonomy" id="549701"/>
    <lineage>
        <taxon>Bacteria</taxon>
        <taxon>Pseudomonadati</taxon>
        <taxon>Bacteroidota</taxon>
        <taxon>Flavobacteriia</taxon>
        <taxon>Flavobacteriales</taxon>
        <taxon>Flavobacteriaceae</taxon>
        <taxon>Winogradskyella</taxon>
    </lineage>
</organism>
<dbReference type="Pfam" id="PF04326">
    <property type="entry name" value="SLFN_AlbA_2"/>
    <property type="match status" value="1"/>
</dbReference>
<evidence type="ECO:0000313" key="3">
    <source>
        <dbReference type="EMBL" id="MFD1017171.1"/>
    </source>
</evidence>
<protein>
    <submittedName>
        <fullName evidence="3">ATP-binding protein</fullName>
    </submittedName>
</protein>
<dbReference type="InterPro" id="IPR045973">
    <property type="entry name" value="DUF5929"/>
</dbReference>
<proteinExistence type="predicted"/>
<feature type="domain" description="DUF5929" evidence="2">
    <location>
        <begin position="157"/>
        <end position="377"/>
    </location>
</feature>
<reference evidence="4" key="1">
    <citation type="journal article" date="2019" name="Int. J. Syst. Evol. Microbiol.">
        <title>The Global Catalogue of Microorganisms (GCM) 10K type strain sequencing project: providing services to taxonomists for standard genome sequencing and annotation.</title>
        <authorList>
            <consortium name="The Broad Institute Genomics Platform"/>
            <consortium name="The Broad Institute Genome Sequencing Center for Infectious Disease"/>
            <person name="Wu L."/>
            <person name="Ma J."/>
        </authorList>
    </citation>
    <scope>NUCLEOTIDE SEQUENCE [LARGE SCALE GENOMIC DNA]</scope>
    <source>
        <strain evidence="4">CCUG 56098</strain>
    </source>
</reference>
<dbReference type="Proteomes" id="UP001597086">
    <property type="component" value="Unassembled WGS sequence"/>
</dbReference>
<keyword evidence="3" id="KW-0067">ATP-binding</keyword>
<name>A0ABW3KUE7_9FLAO</name>
<dbReference type="GO" id="GO:0005524">
    <property type="term" value="F:ATP binding"/>
    <property type="evidence" value="ECO:0007669"/>
    <property type="project" value="UniProtKB-KW"/>
</dbReference>
<dbReference type="Gene3D" id="3.30.950.30">
    <property type="entry name" value="Schlafen, AAA domain"/>
    <property type="match status" value="1"/>
</dbReference>
<evidence type="ECO:0000259" key="1">
    <source>
        <dbReference type="Pfam" id="PF04326"/>
    </source>
</evidence>
<evidence type="ECO:0000313" key="4">
    <source>
        <dbReference type="Proteomes" id="UP001597086"/>
    </source>
</evidence>
<dbReference type="RefSeq" id="WP_386118648.1">
    <property type="nucleotide sequence ID" value="NZ_JBHTKM010000063.1"/>
</dbReference>
<evidence type="ECO:0000259" key="2">
    <source>
        <dbReference type="Pfam" id="PF19351"/>
    </source>
</evidence>
<keyword evidence="3" id="KW-0547">Nucleotide-binding</keyword>
<dbReference type="InterPro" id="IPR038461">
    <property type="entry name" value="Schlafen_AlbA_2_dom_sf"/>
</dbReference>